<dbReference type="Gene3D" id="3.30.160.540">
    <property type="match status" value="1"/>
</dbReference>
<evidence type="ECO:0000256" key="5">
    <source>
        <dbReference type="ARBA" id="ARBA00025606"/>
    </source>
</evidence>
<gene>
    <name evidence="7" type="primary">minC</name>
    <name evidence="10" type="ORF">D3Z33_02520</name>
</gene>
<evidence type="ECO:0000256" key="3">
    <source>
        <dbReference type="ARBA" id="ARBA00023210"/>
    </source>
</evidence>
<dbReference type="PANTHER" id="PTHR34108:SF1">
    <property type="entry name" value="SEPTUM SITE-DETERMINING PROTEIN MINC"/>
    <property type="match status" value="1"/>
</dbReference>
<dbReference type="PANTHER" id="PTHR34108">
    <property type="entry name" value="SEPTUM SITE-DETERMINING PROTEIN MINC"/>
    <property type="match status" value="1"/>
</dbReference>
<evidence type="ECO:0000256" key="7">
    <source>
        <dbReference type="HAMAP-Rule" id="MF_00267"/>
    </source>
</evidence>
<dbReference type="GO" id="GO:0000917">
    <property type="term" value="P:division septum assembly"/>
    <property type="evidence" value="ECO:0007669"/>
    <property type="project" value="UniProtKB-KW"/>
</dbReference>
<keyword evidence="3 7" id="KW-0717">Septation</keyword>
<organism evidence="10 11">
    <name type="scientific">Senegalia massiliensis</name>
    <dbReference type="NCBI Taxonomy" id="1720316"/>
    <lineage>
        <taxon>Bacteria</taxon>
        <taxon>Bacillati</taxon>
        <taxon>Bacillota</taxon>
        <taxon>Clostridia</taxon>
        <taxon>Eubacteriales</taxon>
        <taxon>Clostridiaceae</taxon>
        <taxon>Senegalia</taxon>
    </lineage>
</organism>
<comment type="similarity">
    <text evidence="1 7">Belongs to the MinC family.</text>
</comment>
<dbReference type="GO" id="GO:1901891">
    <property type="term" value="P:regulation of cell septum assembly"/>
    <property type="evidence" value="ECO:0007669"/>
    <property type="project" value="InterPro"/>
</dbReference>
<dbReference type="HAMAP" id="MF_00267">
    <property type="entry name" value="MinC"/>
    <property type="match status" value="1"/>
</dbReference>
<evidence type="ECO:0000313" key="11">
    <source>
        <dbReference type="Proteomes" id="UP000467132"/>
    </source>
</evidence>
<comment type="caution">
    <text evidence="10">The sequence shown here is derived from an EMBL/GenBank/DDBJ whole genome shotgun (WGS) entry which is preliminary data.</text>
</comment>
<keyword evidence="2 7" id="KW-0132">Cell division</keyword>
<dbReference type="AlphaFoldDB" id="A0A845QVB1"/>
<dbReference type="SUPFAM" id="SSF63848">
    <property type="entry name" value="Cell-division inhibitor MinC, C-terminal domain"/>
    <property type="match status" value="1"/>
</dbReference>
<evidence type="ECO:0000256" key="6">
    <source>
        <dbReference type="ARBA" id="ARBA00046874"/>
    </source>
</evidence>
<evidence type="ECO:0000256" key="4">
    <source>
        <dbReference type="ARBA" id="ARBA00023306"/>
    </source>
</evidence>
<proteinExistence type="inferred from homology"/>
<dbReference type="OrthoDB" id="9790810at2"/>
<comment type="function">
    <text evidence="5 7">Cell division inhibitor that blocks the formation of polar Z ring septums. Rapidly oscillates between the poles of the cell to destabilize FtsZ filaments that have formed before they mature into polar Z rings. Prevents FtsZ polymerization.</text>
</comment>
<dbReference type="GO" id="GO:0000902">
    <property type="term" value="P:cell morphogenesis"/>
    <property type="evidence" value="ECO:0007669"/>
    <property type="project" value="InterPro"/>
</dbReference>
<sequence length="206" mass="23020">MSQDIISFKGNKNGIYIQINELEFRVIKQELIKRLEDTKDFFKGVKVIDIKGGNLTDIEIAVLTNIIEEFDIKVDMIPAENEKSIEQPFKGIDTGKTKFIRHTLRSGQREEFDGNIVILGDTNPGSVVVAKGNIIVMGSLRGIAHAGSDGNIDSIVAAFKMKPTQLRIADTISRSPDKDLLNPKWPEIAKIQDDKVVIEPYLQKNN</sequence>
<reference evidence="10 11" key="1">
    <citation type="submission" date="2018-08" db="EMBL/GenBank/DDBJ databases">
        <title>Murine metabolic-syndrome-specific gut microbial biobank.</title>
        <authorList>
            <person name="Liu C."/>
        </authorList>
    </citation>
    <scope>NUCLEOTIDE SEQUENCE [LARGE SCALE GENOMIC DNA]</scope>
    <source>
        <strain evidence="10 11">583</strain>
    </source>
</reference>
<protein>
    <recommendedName>
        <fullName evidence="7">Probable septum site-determining protein MinC</fullName>
    </recommendedName>
</protein>
<keyword evidence="11" id="KW-1185">Reference proteome</keyword>
<dbReference type="EMBL" id="QXXA01000004">
    <property type="protein sequence ID" value="NBI05729.1"/>
    <property type="molecule type" value="Genomic_DNA"/>
</dbReference>
<dbReference type="Pfam" id="PF05209">
    <property type="entry name" value="MinC_N"/>
    <property type="match status" value="1"/>
</dbReference>
<dbReference type="Gene3D" id="2.160.20.70">
    <property type="match status" value="1"/>
</dbReference>
<name>A0A845QVB1_9CLOT</name>
<dbReference type="InterPro" id="IPR007874">
    <property type="entry name" value="MinC_N"/>
</dbReference>
<dbReference type="Pfam" id="PF03775">
    <property type="entry name" value="MinC_C"/>
    <property type="match status" value="1"/>
</dbReference>
<evidence type="ECO:0000256" key="1">
    <source>
        <dbReference type="ARBA" id="ARBA00006291"/>
    </source>
</evidence>
<accession>A0A845QVB1</accession>
<feature type="domain" description="Septum formation inhibitor MinC N-terminal" evidence="9">
    <location>
        <begin position="6"/>
        <end position="72"/>
    </location>
</feature>
<evidence type="ECO:0000259" key="8">
    <source>
        <dbReference type="Pfam" id="PF03775"/>
    </source>
</evidence>
<evidence type="ECO:0000256" key="2">
    <source>
        <dbReference type="ARBA" id="ARBA00022618"/>
    </source>
</evidence>
<keyword evidence="4 7" id="KW-0131">Cell cycle</keyword>
<dbReference type="RefSeq" id="WP_160196222.1">
    <property type="nucleotide sequence ID" value="NZ_QXXA01000004.1"/>
</dbReference>
<dbReference type="InterPro" id="IPR013033">
    <property type="entry name" value="MinC"/>
</dbReference>
<dbReference type="Proteomes" id="UP000467132">
    <property type="component" value="Unassembled WGS sequence"/>
</dbReference>
<dbReference type="InterPro" id="IPR016098">
    <property type="entry name" value="CAP/MinC_C"/>
</dbReference>
<feature type="domain" description="Septum formation inhibitor MinC C-terminal" evidence="8">
    <location>
        <begin position="99"/>
        <end position="199"/>
    </location>
</feature>
<evidence type="ECO:0000313" key="10">
    <source>
        <dbReference type="EMBL" id="NBI05729.1"/>
    </source>
</evidence>
<dbReference type="InterPro" id="IPR036145">
    <property type="entry name" value="MinC_C_sf"/>
</dbReference>
<dbReference type="InterPro" id="IPR005526">
    <property type="entry name" value="Septum_form_inhib_MinC_C"/>
</dbReference>
<comment type="subunit">
    <text evidence="6 7">Interacts with MinD and FtsZ.</text>
</comment>
<dbReference type="GO" id="GO:0051302">
    <property type="term" value="P:regulation of cell division"/>
    <property type="evidence" value="ECO:0007669"/>
    <property type="project" value="InterPro"/>
</dbReference>
<evidence type="ECO:0000259" key="9">
    <source>
        <dbReference type="Pfam" id="PF05209"/>
    </source>
</evidence>